<evidence type="ECO:0000313" key="1">
    <source>
        <dbReference type="EMBL" id="MCS0590224.1"/>
    </source>
</evidence>
<organism evidence="1 2">
    <name type="scientific">Massilia norwichensis</name>
    <dbReference type="NCBI Taxonomy" id="1442366"/>
    <lineage>
        <taxon>Bacteria</taxon>
        <taxon>Pseudomonadati</taxon>
        <taxon>Pseudomonadota</taxon>
        <taxon>Betaproteobacteria</taxon>
        <taxon>Burkholderiales</taxon>
        <taxon>Oxalobacteraceae</taxon>
        <taxon>Telluria group</taxon>
        <taxon>Massilia</taxon>
    </lineage>
</organism>
<name>A0ABT2A7P4_9BURK</name>
<dbReference type="EMBL" id="JANUGX010000015">
    <property type="protein sequence ID" value="MCS0590224.1"/>
    <property type="molecule type" value="Genomic_DNA"/>
</dbReference>
<comment type="caution">
    <text evidence="1">The sequence shown here is derived from an EMBL/GenBank/DDBJ whole genome shotgun (WGS) entry which is preliminary data.</text>
</comment>
<protein>
    <submittedName>
        <fullName evidence="1">Uncharacterized protein</fullName>
    </submittedName>
</protein>
<dbReference type="Proteomes" id="UP001205560">
    <property type="component" value="Unassembled WGS sequence"/>
</dbReference>
<keyword evidence="2" id="KW-1185">Reference proteome</keyword>
<dbReference type="RefSeq" id="WP_258845996.1">
    <property type="nucleotide sequence ID" value="NZ_JANUGX010000015.1"/>
</dbReference>
<accession>A0ABT2A7P4</accession>
<proteinExistence type="predicted"/>
<sequence>MTKKIGSKHVAQHRGKKERAEIYKTNVAREAVKQAIARAKYRNQQKGQPTMVMAQPAA</sequence>
<reference evidence="1 2" key="1">
    <citation type="submission" date="2022-08" db="EMBL/GenBank/DDBJ databases">
        <title>Reclassification of Massilia species as members of the genera Telluria, Duganella, Pseudoduganella, Mokoshia gen. nov. and Zemynaea gen. nov. using orthogonal and non-orthogonal genome-based approaches.</title>
        <authorList>
            <person name="Bowman J.P."/>
        </authorList>
    </citation>
    <scope>NUCLEOTIDE SEQUENCE [LARGE SCALE GENOMIC DNA]</scope>
    <source>
        <strain evidence="1 2">LMG 28164</strain>
    </source>
</reference>
<evidence type="ECO:0000313" key="2">
    <source>
        <dbReference type="Proteomes" id="UP001205560"/>
    </source>
</evidence>
<gene>
    <name evidence="1" type="ORF">NX782_13575</name>
</gene>